<reference evidence="2" key="1">
    <citation type="submission" date="2016-01" db="EMBL/GenBank/DDBJ databases">
        <title>WGS of SAMN04407783.</title>
        <authorList>
            <person name="Adams M."/>
            <person name="Sutton G."/>
            <person name="Nelson K."/>
            <person name="Thaden J."/>
            <person name="Fowler V."/>
            <person name="Mccorrison J."/>
            <person name="Sanka R."/>
            <person name="Brinkac L."/>
            <person name="Nierman W."/>
        </authorList>
    </citation>
    <scope>NUCLEOTIDE SEQUENCE [LARGE SCALE GENOMIC DNA]</scope>
    <source>
        <strain evidence="2">GN04363</strain>
    </source>
</reference>
<dbReference type="AlphaFoldDB" id="A0A0X4ET87"/>
<evidence type="ECO:0000313" key="2">
    <source>
        <dbReference type="Proteomes" id="UP000064715"/>
    </source>
</evidence>
<evidence type="ECO:0008006" key="3">
    <source>
        <dbReference type="Google" id="ProtNLM"/>
    </source>
</evidence>
<dbReference type="RefSeq" id="WP_059310916.1">
    <property type="nucleotide sequence ID" value="NZ_LRCR01000010.1"/>
</dbReference>
<keyword evidence="2" id="KW-1185">Reference proteome</keyword>
<dbReference type="OrthoDB" id="6591354at2"/>
<evidence type="ECO:0000313" key="1">
    <source>
        <dbReference type="EMBL" id="KUQ84852.1"/>
    </source>
</evidence>
<name>A0A0X4ET87_9ENTR</name>
<protein>
    <recommendedName>
        <fullName evidence="3">DUF1380 domain-containing protein</fullName>
    </recommendedName>
</protein>
<dbReference type="EMBL" id="LRCR01000010">
    <property type="protein sequence ID" value="KUQ84852.1"/>
    <property type="molecule type" value="Genomic_DNA"/>
</dbReference>
<sequence>MIGTAKDIAIEVLRDDDIDGEKFVFASWSRNDIRGLCIDWDLSDEEIDVVMERLEAELYPSGCVPLIYNIVEVMVEEKRKNRNVTIPAAALAVVMQLAGKEMERIAVCAEDGGGSAEETLKEENNVMLSLRAALDA</sequence>
<proteinExistence type="predicted"/>
<accession>A0A0X4ET87</accession>
<organism evidence="1 2">
    <name type="scientific">Enterobacter genomosp. O</name>
    <dbReference type="NCBI Taxonomy" id="2364150"/>
    <lineage>
        <taxon>Bacteria</taxon>
        <taxon>Pseudomonadati</taxon>
        <taxon>Pseudomonadota</taxon>
        <taxon>Gammaproteobacteria</taxon>
        <taxon>Enterobacterales</taxon>
        <taxon>Enterobacteriaceae</taxon>
        <taxon>Enterobacter</taxon>
        <taxon>Enterobacter cloacae complex</taxon>
        <taxon>Enterobacter cloacae complex clade O</taxon>
    </lineage>
</organism>
<gene>
    <name evidence="1" type="ORF">AWI28_15320</name>
</gene>
<dbReference type="Proteomes" id="UP000064715">
    <property type="component" value="Unassembled WGS sequence"/>
</dbReference>
<comment type="caution">
    <text evidence="1">The sequence shown here is derived from an EMBL/GenBank/DDBJ whole genome shotgun (WGS) entry which is preliminary data.</text>
</comment>